<dbReference type="PANTHER" id="PTHR43433:SF5">
    <property type="entry name" value="AB HYDROLASE-1 DOMAIN-CONTAINING PROTEIN"/>
    <property type="match status" value="1"/>
</dbReference>
<name>A0A5B9VW72_9BACT</name>
<dbReference type="Pfam" id="PF00561">
    <property type="entry name" value="Abhydrolase_1"/>
    <property type="match status" value="1"/>
</dbReference>
<organism evidence="2 3">
    <name type="scientific">Aquisphaera giovannonii</name>
    <dbReference type="NCBI Taxonomy" id="406548"/>
    <lineage>
        <taxon>Bacteria</taxon>
        <taxon>Pseudomonadati</taxon>
        <taxon>Planctomycetota</taxon>
        <taxon>Planctomycetia</taxon>
        <taxon>Isosphaerales</taxon>
        <taxon>Isosphaeraceae</taxon>
        <taxon>Aquisphaera</taxon>
    </lineage>
</organism>
<protein>
    <submittedName>
        <fullName evidence="2">Fluoroacetate dehalogenase</fullName>
        <ecNumber evidence="2">3.8.1.3</ecNumber>
    </submittedName>
</protein>
<dbReference type="SUPFAM" id="SSF53474">
    <property type="entry name" value="alpha/beta-Hydrolases"/>
    <property type="match status" value="1"/>
</dbReference>
<dbReference type="Gene3D" id="3.40.50.1820">
    <property type="entry name" value="alpha/beta hydrolase"/>
    <property type="match status" value="1"/>
</dbReference>
<dbReference type="InterPro" id="IPR050471">
    <property type="entry name" value="AB_hydrolase"/>
</dbReference>
<feature type="domain" description="AB hydrolase-1" evidence="1">
    <location>
        <begin position="39"/>
        <end position="274"/>
    </location>
</feature>
<dbReference type="EC" id="3.8.1.3" evidence="2"/>
<dbReference type="InterPro" id="IPR000073">
    <property type="entry name" value="AB_hydrolase_1"/>
</dbReference>
<reference evidence="2 3" key="1">
    <citation type="submission" date="2019-08" db="EMBL/GenBank/DDBJ databases">
        <title>Deep-cultivation of Planctomycetes and their phenomic and genomic characterization uncovers novel biology.</title>
        <authorList>
            <person name="Wiegand S."/>
            <person name="Jogler M."/>
            <person name="Boedeker C."/>
            <person name="Pinto D."/>
            <person name="Vollmers J."/>
            <person name="Rivas-Marin E."/>
            <person name="Kohn T."/>
            <person name="Peeters S.H."/>
            <person name="Heuer A."/>
            <person name="Rast P."/>
            <person name="Oberbeckmann S."/>
            <person name="Bunk B."/>
            <person name="Jeske O."/>
            <person name="Meyerdierks A."/>
            <person name="Storesund J.E."/>
            <person name="Kallscheuer N."/>
            <person name="Luecker S."/>
            <person name="Lage O.M."/>
            <person name="Pohl T."/>
            <person name="Merkel B.J."/>
            <person name="Hornburger P."/>
            <person name="Mueller R.-W."/>
            <person name="Bruemmer F."/>
            <person name="Labrenz M."/>
            <person name="Spormann A.M."/>
            <person name="Op den Camp H."/>
            <person name="Overmann J."/>
            <person name="Amann R."/>
            <person name="Jetten M.S.M."/>
            <person name="Mascher T."/>
            <person name="Medema M.H."/>
            <person name="Devos D.P."/>
            <person name="Kaster A.-K."/>
            <person name="Ovreas L."/>
            <person name="Rohde M."/>
            <person name="Galperin M.Y."/>
            <person name="Jogler C."/>
        </authorList>
    </citation>
    <scope>NUCLEOTIDE SEQUENCE [LARGE SCALE GENOMIC DNA]</scope>
    <source>
        <strain evidence="2 3">OJF2</strain>
    </source>
</reference>
<dbReference type="PRINTS" id="PR00111">
    <property type="entry name" value="ABHYDROLASE"/>
</dbReference>
<dbReference type="GO" id="GO:0046503">
    <property type="term" value="P:glycerolipid catabolic process"/>
    <property type="evidence" value="ECO:0007669"/>
    <property type="project" value="TreeGrafter"/>
</dbReference>
<dbReference type="EMBL" id="CP042997">
    <property type="protein sequence ID" value="QEH32613.1"/>
    <property type="molecule type" value="Genomic_DNA"/>
</dbReference>
<dbReference type="AlphaFoldDB" id="A0A5B9VW72"/>
<proteinExistence type="predicted"/>
<evidence type="ECO:0000259" key="1">
    <source>
        <dbReference type="Pfam" id="PF00561"/>
    </source>
</evidence>
<dbReference type="KEGG" id="agv:OJF2_10920"/>
<dbReference type="GO" id="GO:0004806">
    <property type="term" value="F:triacylglycerol lipase activity"/>
    <property type="evidence" value="ECO:0007669"/>
    <property type="project" value="TreeGrafter"/>
</dbReference>
<evidence type="ECO:0000313" key="3">
    <source>
        <dbReference type="Proteomes" id="UP000324233"/>
    </source>
</evidence>
<dbReference type="PRINTS" id="PR00412">
    <property type="entry name" value="EPOXHYDRLASE"/>
</dbReference>
<dbReference type="InterPro" id="IPR000639">
    <property type="entry name" value="Epox_hydrolase-like"/>
</dbReference>
<dbReference type="InterPro" id="IPR029058">
    <property type="entry name" value="AB_hydrolase_fold"/>
</dbReference>
<keyword evidence="2" id="KW-0378">Hydrolase</keyword>
<accession>A0A5B9VW72</accession>
<dbReference type="GO" id="GO:0018785">
    <property type="term" value="F:haloacetate dehalogenase activity"/>
    <property type="evidence" value="ECO:0007669"/>
    <property type="project" value="UniProtKB-EC"/>
</dbReference>
<dbReference type="Proteomes" id="UP000324233">
    <property type="component" value="Chromosome"/>
</dbReference>
<evidence type="ECO:0000313" key="2">
    <source>
        <dbReference type="EMBL" id="QEH32613.1"/>
    </source>
</evidence>
<dbReference type="PANTHER" id="PTHR43433">
    <property type="entry name" value="HYDROLASE, ALPHA/BETA FOLD FAMILY PROTEIN"/>
    <property type="match status" value="1"/>
</dbReference>
<sequence length="306" mass="33430">MIHTKGKIRPLAASTTMPRIATGNITLHVQQSGSGPDAILIHGLTGDLSIWFLSRTFAALAETHRVTAYDLRGHGYSDAPAEGYTSLDHARDLLALMDAQGIDRARLVGHSFGAVIAVHAAVLAPDRVEAIVLSDPYFPTLRHLEDVSRWGHWQNFRKEAEDAGVTLSSDTWYDLTTFFDQVKGLDDERLLKFRQAVGLPGLKRVMRLAMTTCGRDSKLDAGLTEAQIASVSRPCLALYGEHSPFLSTADYLAANLPDCRGRLIPGAQHRAPEENAEGFVVAVREFLESLPNPRHPSPAQGVEVFS</sequence>
<keyword evidence="3" id="KW-1185">Reference proteome</keyword>
<gene>
    <name evidence="2" type="primary">fac-dex</name>
    <name evidence="2" type="ORF">OJF2_10920</name>
</gene>